<dbReference type="Pfam" id="PF01368">
    <property type="entry name" value="DHH"/>
    <property type="match status" value="1"/>
</dbReference>
<reference evidence="3 4" key="1">
    <citation type="submission" date="2018-05" db="EMBL/GenBank/DDBJ databases">
        <title>Genomic Encyclopedia of Type Strains, Phase IV (KMG-IV): sequencing the most valuable type-strain genomes for metagenomic binning, comparative biology and taxonomic classification.</title>
        <authorList>
            <person name="Goeker M."/>
        </authorList>
    </citation>
    <scope>NUCLEOTIDE SEQUENCE [LARGE SCALE GENOMIC DNA]</scope>
    <source>
        <strain evidence="3 4">JC118</strain>
    </source>
</reference>
<evidence type="ECO:0000313" key="3">
    <source>
        <dbReference type="EMBL" id="PXX77614.1"/>
    </source>
</evidence>
<accession>A0A318KHN2</accession>
<organism evidence="3 4">
    <name type="scientific">Dielma fastidiosa</name>
    <dbReference type="NCBI Taxonomy" id="1034346"/>
    <lineage>
        <taxon>Bacteria</taxon>
        <taxon>Bacillati</taxon>
        <taxon>Bacillota</taxon>
        <taxon>Erysipelotrichia</taxon>
        <taxon>Erysipelotrichales</taxon>
        <taxon>Erysipelotrichaceae</taxon>
        <taxon>Dielma</taxon>
    </lineage>
</organism>
<evidence type="ECO:0000259" key="1">
    <source>
        <dbReference type="Pfam" id="PF01368"/>
    </source>
</evidence>
<dbReference type="STRING" id="1034346.GCA_000313565_01446"/>
<comment type="caution">
    <text evidence="3">The sequence shown here is derived from an EMBL/GenBank/DDBJ whole genome shotgun (WGS) entry which is preliminary data.</text>
</comment>
<dbReference type="InterPro" id="IPR051319">
    <property type="entry name" value="Oligoribo/pAp-PDE_c-di-AMP_PDE"/>
</dbReference>
<gene>
    <name evidence="3" type="ORF">DES51_110168</name>
</gene>
<dbReference type="OrthoDB" id="9803668at2"/>
<evidence type="ECO:0000313" key="4">
    <source>
        <dbReference type="Proteomes" id="UP000247612"/>
    </source>
</evidence>
<dbReference type="InterPro" id="IPR003156">
    <property type="entry name" value="DHHA1_dom"/>
</dbReference>
<dbReference type="SUPFAM" id="SSF64182">
    <property type="entry name" value="DHH phosphoesterases"/>
    <property type="match status" value="1"/>
</dbReference>
<dbReference type="GO" id="GO:0003676">
    <property type="term" value="F:nucleic acid binding"/>
    <property type="evidence" value="ECO:0007669"/>
    <property type="project" value="InterPro"/>
</dbReference>
<feature type="domain" description="DHHA1" evidence="2">
    <location>
        <begin position="231"/>
        <end position="310"/>
    </location>
</feature>
<dbReference type="InterPro" id="IPR038763">
    <property type="entry name" value="DHH_sf"/>
</dbReference>
<name>A0A318KHN2_9FIRM</name>
<dbReference type="EMBL" id="QJKH01000010">
    <property type="protein sequence ID" value="PXX77614.1"/>
    <property type="molecule type" value="Genomic_DNA"/>
</dbReference>
<dbReference type="Proteomes" id="UP000247612">
    <property type="component" value="Unassembled WGS sequence"/>
</dbReference>
<sequence>MAKDFFEIIEQYDTLALFRHVFPDGDALGSQFGLKLWLEEAYPDKRIVALGDNENADSAFPISDTISDEALKGACAIILDTANVDRIDDQRYKLCDTVIKIDHHPVVESYGDLNLVEEQACSTCEVLTKLLMGVKDTCSKAAASYLYCGLLTDSQKFSIPSVSAQTMACAAWLSAQGVDISALNHQMFATDLKSFRFEAYLKNTCTIIDDQLIYKIIEQEEYERFGLSFIEAKDKVNAFAGISGIEVWALFTRNPNEEGHLYNGSLRSYRKTINDIANEYHGGGHKLASGVKKLTRLDIDELLSRLMKRIAE</sequence>
<dbReference type="AlphaFoldDB" id="A0A318KHN2"/>
<dbReference type="PANTHER" id="PTHR47618">
    <property type="entry name" value="BIFUNCTIONAL OLIGORIBONUCLEASE AND PAP PHOSPHATASE NRNA"/>
    <property type="match status" value="1"/>
</dbReference>
<proteinExistence type="predicted"/>
<dbReference type="InterPro" id="IPR001667">
    <property type="entry name" value="DDH_dom"/>
</dbReference>
<dbReference type="RefSeq" id="WP_022937749.1">
    <property type="nucleotide sequence ID" value="NZ_CABKRQ010000003.1"/>
</dbReference>
<protein>
    <submittedName>
        <fullName evidence="3">Phosphoesterase RecJ-like protein</fullName>
    </submittedName>
</protein>
<dbReference type="PANTHER" id="PTHR47618:SF1">
    <property type="entry name" value="BIFUNCTIONAL OLIGORIBONUCLEASE AND PAP PHOSPHATASE NRNA"/>
    <property type="match status" value="1"/>
</dbReference>
<evidence type="ECO:0000259" key="2">
    <source>
        <dbReference type="Pfam" id="PF02272"/>
    </source>
</evidence>
<feature type="domain" description="DDH" evidence="1">
    <location>
        <begin position="17"/>
        <end position="149"/>
    </location>
</feature>
<dbReference type="Pfam" id="PF02272">
    <property type="entry name" value="DHHA1"/>
    <property type="match status" value="1"/>
</dbReference>
<keyword evidence="4" id="KW-1185">Reference proteome</keyword>
<dbReference type="Gene3D" id="3.90.1640.10">
    <property type="entry name" value="inorganic pyrophosphatase (n-terminal core)"/>
    <property type="match status" value="1"/>
</dbReference>
<dbReference type="Gene3D" id="3.10.310.30">
    <property type="match status" value="1"/>
</dbReference>